<dbReference type="InterPro" id="IPR002364">
    <property type="entry name" value="Quin_OxRdtase/zeta-crystal_CS"/>
</dbReference>
<organism evidence="3 4">
    <name type="scientific">Levilactobacillus bambusae</name>
    <dbReference type="NCBI Taxonomy" id="2024736"/>
    <lineage>
        <taxon>Bacteria</taxon>
        <taxon>Bacillati</taxon>
        <taxon>Bacillota</taxon>
        <taxon>Bacilli</taxon>
        <taxon>Lactobacillales</taxon>
        <taxon>Lactobacillaceae</taxon>
        <taxon>Levilactobacillus</taxon>
    </lineage>
</organism>
<evidence type="ECO:0000313" key="4">
    <source>
        <dbReference type="Proteomes" id="UP000245080"/>
    </source>
</evidence>
<dbReference type="GO" id="GO:0008270">
    <property type="term" value="F:zinc ion binding"/>
    <property type="evidence" value="ECO:0007669"/>
    <property type="project" value="InterPro"/>
</dbReference>
<feature type="domain" description="Enoyl reductase (ER)" evidence="2">
    <location>
        <begin position="13"/>
        <end position="333"/>
    </location>
</feature>
<accession>A0A2V1N0J6</accession>
<gene>
    <name evidence="3" type="ORF">DCM90_07355</name>
</gene>
<dbReference type="GO" id="GO:0016491">
    <property type="term" value="F:oxidoreductase activity"/>
    <property type="evidence" value="ECO:0007669"/>
    <property type="project" value="UniProtKB-KW"/>
</dbReference>
<reference evidence="3 4" key="1">
    <citation type="journal article" date="2018" name="Int. J. Syst. Evol. Microbiol.">
        <title>Lactobacillus bambusae sp. nov., isolated from a traditional fermented Ma-bamboo shoots of Taiwan.</title>
        <authorList>
            <person name="Wang L.-T."/>
        </authorList>
    </citation>
    <scope>NUCLEOTIDE SEQUENCE [LARGE SCALE GENOMIC DNA]</scope>
    <source>
        <strain evidence="3 4">BS-W1</strain>
    </source>
</reference>
<comment type="caution">
    <text evidence="3">The sequence shown here is derived from an EMBL/GenBank/DDBJ whole genome shotgun (WGS) entry which is preliminary data.</text>
</comment>
<dbReference type="EMBL" id="QCXQ01000003">
    <property type="protein sequence ID" value="PWF99869.1"/>
    <property type="molecule type" value="Genomic_DNA"/>
</dbReference>
<dbReference type="PANTHER" id="PTHR43482:SF1">
    <property type="entry name" value="PROTEIN AST1-RELATED"/>
    <property type="match status" value="1"/>
</dbReference>
<dbReference type="SUPFAM" id="SSF51735">
    <property type="entry name" value="NAD(P)-binding Rossmann-fold domains"/>
    <property type="match status" value="1"/>
</dbReference>
<dbReference type="PANTHER" id="PTHR43482">
    <property type="entry name" value="PROTEIN AST1-RELATED"/>
    <property type="match status" value="1"/>
</dbReference>
<protein>
    <recommendedName>
        <fullName evidence="1">Zinc-type alcohol dehydrogenase-like protein</fullName>
    </recommendedName>
</protein>
<evidence type="ECO:0000313" key="3">
    <source>
        <dbReference type="EMBL" id="PWF99869.1"/>
    </source>
</evidence>
<dbReference type="InterPro" id="IPR013154">
    <property type="entry name" value="ADH-like_N"/>
</dbReference>
<dbReference type="InterPro" id="IPR020843">
    <property type="entry name" value="ER"/>
</dbReference>
<dbReference type="Pfam" id="PF13602">
    <property type="entry name" value="ADH_zinc_N_2"/>
    <property type="match status" value="1"/>
</dbReference>
<evidence type="ECO:0000259" key="2">
    <source>
        <dbReference type="SMART" id="SM00829"/>
    </source>
</evidence>
<dbReference type="InterPro" id="IPR014182">
    <property type="entry name" value="ADH_Zn_typ-1"/>
</dbReference>
<dbReference type="Gene3D" id="3.90.180.10">
    <property type="entry name" value="Medium-chain alcohol dehydrogenases, catalytic domain"/>
    <property type="match status" value="1"/>
</dbReference>
<dbReference type="InterPro" id="IPR036291">
    <property type="entry name" value="NAD(P)-bd_dom_sf"/>
</dbReference>
<keyword evidence="1" id="KW-0560">Oxidoreductase</keyword>
<dbReference type="SUPFAM" id="SSF50129">
    <property type="entry name" value="GroES-like"/>
    <property type="match status" value="1"/>
</dbReference>
<dbReference type="Pfam" id="PF08240">
    <property type="entry name" value="ADH_N"/>
    <property type="match status" value="1"/>
</dbReference>
<name>A0A2V1N0J6_9LACO</name>
<dbReference type="Gene3D" id="3.40.50.720">
    <property type="entry name" value="NAD(P)-binding Rossmann-like Domain"/>
    <property type="match status" value="1"/>
</dbReference>
<keyword evidence="1" id="KW-0479">Metal-binding</keyword>
<comment type="similarity">
    <text evidence="1">Belongs to the zinc-containing alcohol dehydrogenase family. Quinone oxidoreductase subfamily.</text>
</comment>
<dbReference type="InterPro" id="IPR052585">
    <property type="entry name" value="Lipid_raft_assoc_Zn_ADH"/>
</dbReference>
<dbReference type="CDD" id="cd08252">
    <property type="entry name" value="AL_MDR"/>
    <property type="match status" value="1"/>
</dbReference>
<evidence type="ECO:0000256" key="1">
    <source>
        <dbReference type="RuleBase" id="RU364000"/>
    </source>
</evidence>
<dbReference type="RefSeq" id="WP_109250723.1">
    <property type="nucleotide sequence ID" value="NZ_QCXQ01000003.1"/>
</dbReference>
<proteinExistence type="inferred from homology"/>
<dbReference type="PROSITE" id="PS01162">
    <property type="entry name" value="QOR_ZETA_CRYSTAL"/>
    <property type="match status" value="1"/>
</dbReference>
<dbReference type="InterPro" id="IPR011032">
    <property type="entry name" value="GroES-like_sf"/>
</dbReference>
<keyword evidence="1" id="KW-0862">Zinc</keyword>
<dbReference type="Proteomes" id="UP000245080">
    <property type="component" value="Unassembled WGS sequence"/>
</dbReference>
<keyword evidence="4" id="KW-1185">Reference proteome</keyword>
<dbReference type="OrthoDB" id="9792162at2"/>
<dbReference type="SMART" id="SM00829">
    <property type="entry name" value="PKS_ER"/>
    <property type="match status" value="1"/>
</dbReference>
<dbReference type="NCBIfam" id="TIGR02817">
    <property type="entry name" value="adh_fam_1"/>
    <property type="match status" value="1"/>
</dbReference>
<sequence>MKAIGSFKGEPITDSDSLVDVEVPTPDLAEHDVLVEVKAVSVNPVDTKLRAGAPSQKEPLILGFDAVGIVVKTGSNTTKFSKGDRVWYSGTTKRPGSNEAYQAVDERLVAKAPRSLTDEAAAAMPLTSITAYELLFEKMGANFGQLANPGKTLLIVNGAGGVGSVLSQLAKWAGFTVIATASPANFDWLRANGVDQPIDYHDDLETQVQGLGHHFVDAAVILYDVPSYYDAVTKLVAPGGHIGAIVGTQAKLNMEQLKSKSLSLDWEYMFAKGDFDFRMETQGEALRQIAQLVDNNFVHTTLSRTIDSGLNAKNLREAHQVVEEGHVVGKVVVSGPFNGQVNE</sequence>
<dbReference type="AlphaFoldDB" id="A0A2V1N0J6"/>